<comment type="caution">
    <text evidence="9">The sequence shown here is derived from an EMBL/GenBank/DDBJ whole genome shotgun (WGS) entry which is preliminary data.</text>
</comment>
<evidence type="ECO:0000256" key="1">
    <source>
        <dbReference type="ARBA" id="ARBA00001936"/>
    </source>
</evidence>
<dbReference type="SUPFAM" id="SSF55811">
    <property type="entry name" value="Nudix"/>
    <property type="match status" value="1"/>
</dbReference>
<evidence type="ECO:0000256" key="6">
    <source>
        <dbReference type="ARBA" id="ARBA00023211"/>
    </source>
</evidence>
<dbReference type="Proteomes" id="UP000621454">
    <property type="component" value="Unassembled WGS sequence"/>
</dbReference>
<dbReference type="RefSeq" id="WP_229742176.1">
    <property type="nucleotide sequence ID" value="NZ_BMGC01000004.1"/>
</dbReference>
<feature type="domain" description="Nudix hydrolase" evidence="8">
    <location>
        <begin position="57"/>
        <end position="259"/>
    </location>
</feature>
<feature type="region of interest" description="Disordered" evidence="7">
    <location>
        <begin position="1"/>
        <end position="58"/>
    </location>
</feature>
<evidence type="ECO:0000313" key="9">
    <source>
        <dbReference type="EMBL" id="GGB23237.1"/>
    </source>
</evidence>
<dbReference type="CDD" id="cd18870">
    <property type="entry name" value="NUDIX_AcylCoAdiphos_Nudt19"/>
    <property type="match status" value="1"/>
</dbReference>
<dbReference type="PANTHER" id="PTHR12318">
    <property type="entry name" value="TESTOSTERONE-REGULATED PROTEIN RP2"/>
    <property type="match status" value="1"/>
</dbReference>
<proteinExistence type="predicted"/>
<dbReference type="AlphaFoldDB" id="A0A916WPW0"/>
<comment type="cofactor">
    <cofactor evidence="1">
        <name>Mn(2+)</name>
        <dbReference type="ChEBI" id="CHEBI:29035"/>
    </cofactor>
</comment>
<protein>
    <submittedName>
        <fullName evidence="9">NUDIX hydrolase</fullName>
    </submittedName>
</protein>
<dbReference type="GO" id="GO:0046872">
    <property type="term" value="F:metal ion binding"/>
    <property type="evidence" value="ECO:0007669"/>
    <property type="project" value="UniProtKB-KW"/>
</dbReference>
<reference evidence="9" key="2">
    <citation type="submission" date="2020-09" db="EMBL/GenBank/DDBJ databases">
        <authorList>
            <person name="Sun Q."/>
            <person name="Zhou Y."/>
        </authorList>
    </citation>
    <scope>NUCLEOTIDE SEQUENCE</scope>
    <source>
        <strain evidence="9">CGMCC 1.12827</strain>
    </source>
</reference>
<comment type="cofactor">
    <cofactor evidence="2">
        <name>Mg(2+)</name>
        <dbReference type="ChEBI" id="CHEBI:18420"/>
    </cofactor>
</comment>
<evidence type="ECO:0000256" key="7">
    <source>
        <dbReference type="SAM" id="MobiDB-lite"/>
    </source>
</evidence>
<feature type="compositionally biased region" description="Low complexity" evidence="7">
    <location>
        <begin position="1"/>
        <end position="31"/>
    </location>
</feature>
<dbReference type="InterPro" id="IPR000086">
    <property type="entry name" value="NUDIX_hydrolase_dom"/>
</dbReference>
<keyword evidence="3" id="KW-0479">Metal-binding</keyword>
<gene>
    <name evidence="9" type="ORF">GCM10011489_09300</name>
</gene>
<name>A0A916WPW0_9ACTN</name>
<evidence type="ECO:0000256" key="4">
    <source>
        <dbReference type="ARBA" id="ARBA00022801"/>
    </source>
</evidence>
<keyword evidence="4 9" id="KW-0378">Hydrolase</keyword>
<dbReference type="EMBL" id="BMGC01000004">
    <property type="protein sequence ID" value="GGB23237.1"/>
    <property type="molecule type" value="Genomic_DNA"/>
</dbReference>
<reference evidence="9" key="1">
    <citation type="journal article" date="2014" name="Int. J. Syst. Evol. Microbiol.">
        <title>Complete genome sequence of Corynebacterium casei LMG S-19264T (=DSM 44701T), isolated from a smear-ripened cheese.</title>
        <authorList>
            <consortium name="US DOE Joint Genome Institute (JGI-PGF)"/>
            <person name="Walter F."/>
            <person name="Albersmeier A."/>
            <person name="Kalinowski J."/>
            <person name="Ruckert C."/>
        </authorList>
    </citation>
    <scope>NUCLEOTIDE SEQUENCE</scope>
    <source>
        <strain evidence="9">CGMCC 1.12827</strain>
    </source>
</reference>
<evidence type="ECO:0000256" key="3">
    <source>
        <dbReference type="ARBA" id="ARBA00022723"/>
    </source>
</evidence>
<dbReference type="Gene3D" id="3.90.79.10">
    <property type="entry name" value="Nucleoside Triphosphate Pyrophosphohydrolase"/>
    <property type="match status" value="1"/>
</dbReference>
<evidence type="ECO:0000313" key="10">
    <source>
        <dbReference type="Proteomes" id="UP000621454"/>
    </source>
</evidence>
<dbReference type="GO" id="GO:0016818">
    <property type="term" value="F:hydrolase activity, acting on acid anhydrides, in phosphorus-containing anhydrides"/>
    <property type="evidence" value="ECO:0007669"/>
    <property type="project" value="InterPro"/>
</dbReference>
<dbReference type="PROSITE" id="PS51462">
    <property type="entry name" value="NUDIX"/>
    <property type="match status" value="1"/>
</dbReference>
<evidence type="ECO:0000256" key="2">
    <source>
        <dbReference type="ARBA" id="ARBA00001946"/>
    </source>
</evidence>
<keyword evidence="10" id="KW-1185">Reference proteome</keyword>
<keyword evidence="6" id="KW-0464">Manganese</keyword>
<accession>A0A916WPW0</accession>
<evidence type="ECO:0000256" key="5">
    <source>
        <dbReference type="ARBA" id="ARBA00022842"/>
    </source>
</evidence>
<evidence type="ECO:0000259" key="8">
    <source>
        <dbReference type="PROSITE" id="PS51462"/>
    </source>
</evidence>
<dbReference type="InterPro" id="IPR039121">
    <property type="entry name" value="NUDT19"/>
</dbReference>
<keyword evidence="5" id="KW-0460">Magnesium</keyword>
<dbReference type="PANTHER" id="PTHR12318:SF0">
    <property type="entry name" value="ACYL-COENZYME A DIPHOSPHATASE NUDT19"/>
    <property type="match status" value="1"/>
</dbReference>
<sequence length="308" mass="33013">METDSSPAARAPRAHTAADAPDASPSETPAAVQTPADVQAPAASESPESDSAAQAPPVRDAATVVLIRDGDPGLEVFLMRRVRAMAFAGGMTVFPGGGVDLRDAEQDLDWQGEQPQWWAREFATDTATATALVAAAVRETFEECGVLLASDAAGRFPAPGDLAHARADLVAKDLSLAGLLRSRNLTLRADLLRPMAHWVTPESEPRRYDTRFFLAALPEGQEADGRTTEALSTGWATPAHALAEWERHHHMLLPPTWTQLTDLAAYSCVEDALAAHRPITAIMPTQVSDGTVPLAFDGAQDYFRFARL</sequence>
<organism evidence="9 10">
    <name type="scientific">Gordonia jinhuaensis</name>
    <dbReference type="NCBI Taxonomy" id="1517702"/>
    <lineage>
        <taxon>Bacteria</taxon>
        <taxon>Bacillati</taxon>
        <taxon>Actinomycetota</taxon>
        <taxon>Actinomycetes</taxon>
        <taxon>Mycobacteriales</taxon>
        <taxon>Gordoniaceae</taxon>
        <taxon>Gordonia</taxon>
    </lineage>
</organism>
<dbReference type="InterPro" id="IPR015797">
    <property type="entry name" value="NUDIX_hydrolase-like_dom_sf"/>
</dbReference>
<feature type="compositionally biased region" description="Low complexity" evidence="7">
    <location>
        <begin position="39"/>
        <end position="57"/>
    </location>
</feature>